<dbReference type="Proteomes" id="UP001519460">
    <property type="component" value="Unassembled WGS sequence"/>
</dbReference>
<feature type="non-terminal residue" evidence="1">
    <location>
        <position position="1"/>
    </location>
</feature>
<comment type="caution">
    <text evidence="1">The sequence shown here is derived from an EMBL/GenBank/DDBJ whole genome shotgun (WGS) entry which is preliminary data.</text>
</comment>
<accession>A0ABD0L000</accession>
<evidence type="ECO:0000313" key="2">
    <source>
        <dbReference type="Proteomes" id="UP001519460"/>
    </source>
</evidence>
<protein>
    <submittedName>
        <fullName evidence="1">Uncharacterized protein</fullName>
    </submittedName>
</protein>
<name>A0ABD0L000_9CAEN</name>
<keyword evidence="2" id="KW-1185">Reference proteome</keyword>
<evidence type="ECO:0000313" key="1">
    <source>
        <dbReference type="EMBL" id="KAK7492815.1"/>
    </source>
</evidence>
<sequence>SVGCTRTNNKSSTAGFQVSLSFCRVFVNAAHLAGALSEESRGDKQGSRLKPVQLLETGSGVASLLAVAVETTAVILQDAVLGTSE</sequence>
<proteinExistence type="predicted"/>
<gene>
    <name evidence="1" type="ORF">BaRGS_00015953</name>
</gene>
<organism evidence="1 2">
    <name type="scientific">Batillaria attramentaria</name>
    <dbReference type="NCBI Taxonomy" id="370345"/>
    <lineage>
        <taxon>Eukaryota</taxon>
        <taxon>Metazoa</taxon>
        <taxon>Spiralia</taxon>
        <taxon>Lophotrochozoa</taxon>
        <taxon>Mollusca</taxon>
        <taxon>Gastropoda</taxon>
        <taxon>Caenogastropoda</taxon>
        <taxon>Sorbeoconcha</taxon>
        <taxon>Cerithioidea</taxon>
        <taxon>Batillariidae</taxon>
        <taxon>Batillaria</taxon>
    </lineage>
</organism>
<dbReference type="EMBL" id="JACVVK020000099">
    <property type="protein sequence ID" value="KAK7492815.1"/>
    <property type="molecule type" value="Genomic_DNA"/>
</dbReference>
<dbReference type="AlphaFoldDB" id="A0ABD0L000"/>
<reference evidence="1 2" key="1">
    <citation type="journal article" date="2023" name="Sci. Data">
        <title>Genome assembly of the Korean intertidal mud-creeper Batillaria attramentaria.</title>
        <authorList>
            <person name="Patra A.K."/>
            <person name="Ho P.T."/>
            <person name="Jun S."/>
            <person name="Lee S.J."/>
            <person name="Kim Y."/>
            <person name="Won Y.J."/>
        </authorList>
    </citation>
    <scope>NUCLEOTIDE SEQUENCE [LARGE SCALE GENOMIC DNA]</scope>
    <source>
        <strain evidence="1">Wonlab-2016</strain>
    </source>
</reference>